<comment type="caution">
    <text evidence="1">The sequence shown here is derived from an EMBL/GenBank/DDBJ whole genome shotgun (WGS) entry which is preliminary data.</text>
</comment>
<evidence type="ECO:0000313" key="2">
    <source>
        <dbReference type="Proteomes" id="UP000276133"/>
    </source>
</evidence>
<gene>
    <name evidence="1" type="ORF">BpHYR1_045572</name>
</gene>
<organism evidence="1 2">
    <name type="scientific">Brachionus plicatilis</name>
    <name type="common">Marine rotifer</name>
    <name type="synonym">Brachionus muelleri</name>
    <dbReference type="NCBI Taxonomy" id="10195"/>
    <lineage>
        <taxon>Eukaryota</taxon>
        <taxon>Metazoa</taxon>
        <taxon>Spiralia</taxon>
        <taxon>Gnathifera</taxon>
        <taxon>Rotifera</taxon>
        <taxon>Eurotatoria</taxon>
        <taxon>Monogononta</taxon>
        <taxon>Pseudotrocha</taxon>
        <taxon>Ploima</taxon>
        <taxon>Brachionidae</taxon>
        <taxon>Brachionus</taxon>
    </lineage>
</organism>
<reference evidence="1 2" key="1">
    <citation type="journal article" date="2018" name="Sci. Rep.">
        <title>Genomic signatures of local adaptation to the degree of environmental predictability in rotifers.</title>
        <authorList>
            <person name="Franch-Gras L."/>
            <person name="Hahn C."/>
            <person name="Garcia-Roger E.M."/>
            <person name="Carmona M.J."/>
            <person name="Serra M."/>
            <person name="Gomez A."/>
        </authorList>
    </citation>
    <scope>NUCLEOTIDE SEQUENCE [LARGE SCALE GENOMIC DNA]</scope>
    <source>
        <strain evidence="1">HYR1</strain>
    </source>
</reference>
<evidence type="ECO:0000313" key="1">
    <source>
        <dbReference type="EMBL" id="RNA12410.1"/>
    </source>
</evidence>
<dbReference type="EMBL" id="REGN01005697">
    <property type="protein sequence ID" value="RNA12410.1"/>
    <property type="molecule type" value="Genomic_DNA"/>
</dbReference>
<protein>
    <submittedName>
        <fullName evidence="1">Uncharacterized protein</fullName>
    </submittedName>
</protein>
<dbReference type="Proteomes" id="UP000276133">
    <property type="component" value="Unassembled WGS sequence"/>
</dbReference>
<keyword evidence="2" id="KW-1185">Reference proteome</keyword>
<name>A0A3M7QM88_BRAPC</name>
<proteinExistence type="predicted"/>
<dbReference type="AlphaFoldDB" id="A0A3M7QM88"/>
<accession>A0A3M7QM88</accession>
<sequence length="109" mass="12540">MNLFILNTSLSTNLCRLDIWSANWLTLVQIINPIQYFQHVHKLSGFKGASIKRRSRPVVIPIKITSKNLNLTGNLKNDAEINYWIKHTILLQILPLDFDLITLSIKNLS</sequence>